<dbReference type="InterPro" id="IPR021607">
    <property type="entry name" value="DUF3224"/>
</dbReference>
<comment type="caution">
    <text evidence="1">The sequence shown here is derived from an EMBL/GenBank/DDBJ whole genome shotgun (WGS) entry which is preliminary data.</text>
</comment>
<dbReference type="Pfam" id="PF11528">
    <property type="entry name" value="DUF3224"/>
    <property type="match status" value="1"/>
</dbReference>
<evidence type="ECO:0000313" key="2">
    <source>
        <dbReference type="Proteomes" id="UP000249633"/>
    </source>
</evidence>
<name>A0A2W5DHV1_9BURK</name>
<sequence length="141" mass="15063">MPLRNQYAAHGSFTVQMKPAQAEADFGDGNAKLARMTLDKAFEGDLVAQGHGEMLTAMTQTRGSAGYVALERVTGSLQGRKGSFVLQHSGVMDQGAQSLSITVVPDSGSGDLIGLQGSLKIRIEAGKHFYDFEYSLPELVK</sequence>
<organism evidence="1 2">
    <name type="scientific">Roseateles depolymerans</name>
    <dbReference type="NCBI Taxonomy" id="76731"/>
    <lineage>
        <taxon>Bacteria</taxon>
        <taxon>Pseudomonadati</taxon>
        <taxon>Pseudomonadota</taxon>
        <taxon>Betaproteobacteria</taxon>
        <taxon>Burkholderiales</taxon>
        <taxon>Sphaerotilaceae</taxon>
        <taxon>Roseateles</taxon>
    </lineage>
</organism>
<dbReference type="Gene3D" id="2.40.350.10">
    <property type="entry name" value="SO1590-like"/>
    <property type="match status" value="1"/>
</dbReference>
<accession>A0A2W5DHV1</accession>
<proteinExistence type="predicted"/>
<gene>
    <name evidence="1" type="ORF">DI603_20515</name>
</gene>
<dbReference type="InterPro" id="IPR023159">
    <property type="entry name" value="SO1590-like_sf"/>
</dbReference>
<evidence type="ECO:0000313" key="1">
    <source>
        <dbReference type="EMBL" id="PZP27940.1"/>
    </source>
</evidence>
<dbReference type="SUPFAM" id="SSF159238">
    <property type="entry name" value="SO1590-like"/>
    <property type="match status" value="1"/>
</dbReference>
<dbReference type="AlphaFoldDB" id="A0A2W5DHV1"/>
<dbReference type="EMBL" id="QFOD01000026">
    <property type="protein sequence ID" value="PZP27940.1"/>
    <property type="molecule type" value="Genomic_DNA"/>
</dbReference>
<reference evidence="1 2" key="1">
    <citation type="submission" date="2017-08" db="EMBL/GenBank/DDBJ databases">
        <title>Infants hospitalized years apart are colonized by the same room-sourced microbial strains.</title>
        <authorList>
            <person name="Brooks B."/>
            <person name="Olm M.R."/>
            <person name="Firek B.A."/>
            <person name="Baker R."/>
            <person name="Thomas B.C."/>
            <person name="Morowitz M.J."/>
            <person name="Banfield J.F."/>
        </authorList>
    </citation>
    <scope>NUCLEOTIDE SEQUENCE [LARGE SCALE GENOMIC DNA]</scope>
    <source>
        <strain evidence="1">S2_012_000_R2_81</strain>
    </source>
</reference>
<protein>
    <submittedName>
        <fullName evidence="1">DUF3224 domain-containing protein</fullName>
    </submittedName>
</protein>
<dbReference type="Proteomes" id="UP000249633">
    <property type="component" value="Unassembled WGS sequence"/>
</dbReference>